<reference evidence="1 2" key="1">
    <citation type="journal article" date="2006" name="Proc. Natl. Acad. Sci. U.S.A.">
        <title>The partitioned Rhizobium etli genome: genetic and metabolic redundancy in seven interacting replicons.</title>
        <authorList>
            <person name="Gonzalez V."/>
            <person name="Santamaria R.I."/>
            <person name="Bustos P."/>
            <person name="Hernandez-Gonzalez I."/>
            <person name="Medrano-Soto A."/>
            <person name="Moreno-Hagelsieb G."/>
            <person name="Janga S.C."/>
            <person name="Ramirez M.A."/>
            <person name="Jimenez-Jacinto V."/>
            <person name="Collado-Vides J."/>
            <person name="Davila G."/>
        </authorList>
    </citation>
    <scope>NUCLEOTIDE SEQUENCE [LARGE SCALE GENOMIC DNA]</scope>
    <source>
        <strain evidence="2">ATCC 51251 / DSM 11541 / JCM 21823 / NBRC 15573 / CFN 42</strain>
    </source>
</reference>
<dbReference type="Proteomes" id="UP000001936">
    <property type="component" value="Plasmid p42f"/>
</dbReference>
<accession>Q2JYD4</accession>
<evidence type="ECO:0000313" key="1">
    <source>
        <dbReference type="EMBL" id="ABC94402.1"/>
    </source>
</evidence>
<gene>
    <name evidence="1" type="ordered locus">RHE_PF00513</name>
</gene>
<organism evidence="1 2">
    <name type="scientific">Rhizobium etli (strain ATCC 51251 / DSM 11541 / JCM 21823 / NBRC 15573 / CFN 42)</name>
    <dbReference type="NCBI Taxonomy" id="347834"/>
    <lineage>
        <taxon>Bacteria</taxon>
        <taxon>Pseudomonadati</taxon>
        <taxon>Pseudomonadota</taxon>
        <taxon>Alphaproteobacteria</taxon>
        <taxon>Hyphomicrobiales</taxon>
        <taxon>Rhizobiaceae</taxon>
        <taxon>Rhizobium/Agrobacterium group</taxon>
        <taxon>Rhizobium</taxon>
    </lineage>
</organism>
<sequence>MCCSGWARPQRCSRQSRSPPACSCRGNMMKTPIPTDFAELEHCYDQLMSWCDVLQAIADFLPCHINEDLCDRISSGLLPLLLTTHELEKRLISARLGLIMDAGERAEAEERRRVGRLFDHGAAQDVVVTLESLGEGRCRLSWEAVGYQLRSLFCSIRGHIRSEREIMRLMQRAMAAAARLDNAIEQTEAA</sequence>
<keyword evidence="1" id="KW-0614">Plasmid</keyword>
<dbReference type="HOGENOM" id="CLU_1642340_0_0_5"/>
<geneLocation type="plasmid" evidence="1 2">
    <name>p42f</name>
</geneLocation>
<dbReference type="EMBL" id="CP000138">
    <property type="protein sequence ID" value="ABC94402.1"/>
    <property type="molecule type" value="Genomic_DNA"/>
</dbReference>
<protein>
    <recommendedName>
        <fullName evidence="3">Hemerythrin-like domain-containing protein</fullName>
    </recommendedName>
</protein>
<name>Q2JYD4_RHIEC</name>
<evidence type="ECO:0000313" key="2">
    <source>
        <dbReference type="Proteomes" id="UP000001936"/>
    </source>
</evidence>
<proteinExistence type="predicted"/>
<keyword evidence="2" id="KW-1185">Reference proteome</keyword>
<evidence type="ECO:0008006" key="3">
    <source>
        <dbReference type="Google" id="ProtNLM"/>
    </source>
</evidence>
<dbReference type="KEGG" id="ret:RHE_PF00513"/>
<dbReference type="AlphaFoldDB" id="Q2JYD4"/>